<gene>
    <name evidence="1" type="ORF">D5086_004961</name>
</gene>
<proteinExistence type="predicted"/>
<keyword evidence="2" id="KW-1185">Reference proteome</keyword>
<dbReference type="Proteomes" id="UP000309997">
    <property type="component" value="Unassembled WGS sequence"/>
</dbReference>
<sequence>MEQLQEANGAVGLAESTRSGLGPRIEVDGKDKNKQKKGGGGFQVGKRKVKTKLSALAKAKADQAMQLD</sequence>
<dbReference type="EMBL" id="RCHU02000002">
    <property type="protein sequence ID" value="KAL3604102.1"/>
    <property type="molecule type" value="Genomic_DNA"/>
</dbReference>
<name>A0ACC4CSC4_POPAL</name>
<organism evidence="1 2">
    <name type="scientific">Populus alba</name>
    <name type="common">White poplar</name>
    <dbReference type="NCBI Taxonomy" id="43335"/>
    <lineage>
        <taxon>Eukaryota</taxon>
        <taxon>Viridiplantae</taxon>
        <taxon>Streptophyta</taxon>
        <taxon>Embryophyta</taxon>
        <taxon>Tracheophyta</taxon>
        <taxon>Spermatophyta</taxon>
        <taxon>Magnoliopsida</taxon>
        <taxon>eudicotyledons</taxon>
        <taxon>Gunneridae</taxon>
        <taxon>Pentapetalae</taxon>
        <taxon>rosids</taxon>
        <taxon>fabids</taxon>
        <taxon>Malpighiales</taxon>
        <taxon>Salicaceae</taxon>
        <taxon>Saliceae</taxon>
        <taxon>Populus</taxon>
    </lineage>
</organism>
<protein>
    <submittedName>
        <fullName evidence="1">Uncharacterized protein</fullName>
    </submittedName>
</protein>
<accession>A0ACC4CSC4</accession>
<evidence type="ECO:0000313" key="2">
    <source>
        <dbReference type="Proteomes" id="UP000309997"/>
    </source>
</evidence>
<reference evidence="1 2" key="1">
    <citation type="journal article" date="2024" name="Plant Biotechnol. J.">
        <title>Genome and CRISPR/Cas9 system of a widespread forest tree (Populus alba) in the world.</title>
        <authorList>
            <person name="Liu Y.J."/>
            <person name="Jiang P.F."/>
            <person name="Han X.M."/>
            <person name="Li X.Y."/>
            <person name="Wang H.M."/>
            <person name="Wang Y.J."/>
            <person name="Wang X.X."/>
            <person name="Zeng Q.Y."/>
        </authorList>
    </citation>
    <scope>NUCLEOTIDE SEQUENCE [LARGE SCALE GENOMIC DNA]</scope>
    <source>
        <strain evidence="2">cv. PAL-ZL1</strain>
    </source>
</reference>
<evidence type="ECO:0000313" key="1">
    <source>
        <dbReference type="EMBL" id="KAL3604102.1"/>
    </source>
</evidence>
<comment type="caution">
    <text evidence="1">The sequence shown here is derived from an EMBL/GenBank/DDBJ whole genome shotgun (WGS) entry which is preliminary data.</text>
</comment>